<proteinExistence type="predicted"/>
<organism evidence="5 6">
    <name type="scientific">Roseiarcus fermentans</name>
    <dbReference type="NCBI Taxonomy" id="1473586"/>
    <lineage>
        <taxon>Bacteria</taxon>
        <taxon>Pseudomonadati</taxon>
        <taxon>Pseudomonadota</taxon>
        <taxon>Alphaproteobacteria</taxon>
        <taxon>Hyphomicrobiales</taxon>
        <taxon>Roseiarcaceae</taxon>
        <taxon>Roseiarcus</taxon>
    </lineage>
</organism>
<evidence type="ECO:0000259" key="4">
    <source>
        <dbReference type="Pfam" id="PF10531"/>
    </source>
</evidence>
<dbReference type="InterPro" id="IPR003715">
    <property type="entry name" value="Poly_export_N"/>
</dbReference>
<dbReference type="Pfam" id="PF10531">
    <property type="entry name" value="SLBB"/>
    <property type="match status" value="1"/>
</dbReference>
<evidence type="ECO:0000313" key="6">
    <source>
        <dbReference type="Proteomes" id="UP000253529"/>
    </source>
</evidence>
<dbReference type="AlphaFoldDB" id="A0A366FC44"/>
<keyword evidence="1 2" id="KW-0732">Signal</keyword>
<dbReference type="Pfam" id="PF02563">
    <property type="entry name" value="Poly_export"/>
    <property type="match status" value="1"/>
</dbReference>
<dbReference type="InterPro" id="IPR049712">
    <property type="entry name" value="Poly_export"/>
</dbReference>
<sequence length="191" mass="20117">MVSLLRVIAAILATAALAGCAAAPREERAEAPAPQAVVNAPYRLASGDRLRILVFGQNDLTNSYNVDSSGAVSMPLIGRLPAQGLTTAELERMVAARLRQGYIRDPSVSIEVEDFRPFFILGAVCSAGRYPFISGMTVQQAVAVAGGFAPRAFETSVDITRTVDGRTTTFAAPLAYPVRPGDTITVGSGLF</sequence>
<evidence type="ECO:0000256" key="1">
    <source>
        <dbReference type="ARBA" id="ARBA00022729"/>
    </source>
</evidence>
<feature type="chain" id="PRO_5016842690" evidence="2">
    <location>
        <begin position="19"/>
        <end position="191"/>
    </location>
</feature>
<name>A0A366FC44_9HYPH</name>
<accession>A0A366FC44</accession>
<evidence type="ECO:0000256" key="2">
    <source>
        <dbReference type="SAM" id="SignalP"/>
    </source>
</evidence>
<reference evidence="5 6" key="1">
    <citation type="submission" date="2018-06" db="EMBL/GenBank/DDBJ databases">
        <title>Genomic Encyclopedia of Type Strains, Phase IV (KMG-IV): sequencing the most valuable type-strain genomes for metagenomic binning, comparative biology and taxonomic classification.</title>
        <authorList>
            <person name="Goeker M."/>
        </authorList>
    </citation>
    <scope>NUCLEOTIDE SEQUENCE [LARGE SCALE GENOMIC DNA]</scope>
    <source>
        <strain evidence="5 6">DSM 24875</strain>
    </source>
</reference>
<dbReference type="PROSITE" id="PS51257">
    <property type="entry name" value="PROKAR_LIPOPROTEIN"/>
    <property type="match status" value="1"/>
</dbReference>
<gene>
    <name evidence="5" type="ORF">DFR50_1146</name>
</gene>
<dbReference type="InterPro" id="IPR019554">
    <property type="entry name" value="Soluble_ligand-bd"/>
</dbReference>
<evidence type="ECO:0000259" key="3">
    <source>
        <dbReference type="Pfam" id="PF02563"/>
    </source>
</evidence>
<dbReference type="Proteomes" id="UP000253529">
    <property type="component" value="Unassembled WGS sequence"/>
</dbReference>
<dbReference type="OrthoDB" id="197007at2"/>
<dbReference type="EMBL" id="QNRK01000014">
    <property type="protein sequence ID" value="RBP12177.1"/>
    <property type="molecule type" value="Genomic_DNA"/>
</dbReference>
<feature type="domain" description="Polysaccharide export protein N-terminal" evidence="3">
    <location>
        <begin position="38"/>
        <end position="112"/>
    </location>
</feature>
<dbReference type="PANTHER" id="PTHR33619">
    <property type="entry name" value="POLYSACCHARIDE EXPORT PROTEIN GFCE-RELATED"/>
    <property type="match status" value="1"/>
</dbReference>
<feature type="domain" description="Soluble ligand binding" evidence="4">
    <location>
        <begin position="118"/>
        <end position="169"/>
    </location>
</feature>
<feature type="signal peptide" evidence="2">
    <location>
        <begin position="1"/>
        <end position="18"/>
    </location>
</feature>
<comment type="caution">
    <text evidence="5">The sequence shown here is derived from an EMBL/GenBank/DDBJ whole genome shotgun (WGS) entry which is preliminary data.</text>
</comment>
<keyword evidence="6" id="KW-1185">Reference proteome</keyword>
<dbReference type="Gene3D" id="3.30.1950.10">
    <property type="entry name" value="wza like domain"/>
    <property type="match status" value="1"/>
</dbReference>
<protein>
    <submittedName>
        <fullName evidence="5">Polysaccharide export outer membrane protein</fullName>
    </submittedName>
</protein>
<dbReference type="GO" id="GO:0015159">
    <property type="term" value="F:polysaccharide transmembrane transporter activity"/>
    <property type="evidence" value="ECO:0007669"/>
    <property type="project" value="InterPro"/>
</dbReference>
<dbReference type="PANTHER" id="PTHR33619:SF3">
    <property type="entry name" value="POLYSACCHARIDE EXPORT PROTEIN GFCE-RELATED"/>
    <property type="match status" value="1"/>
</dbReference>
<evidence type="ECO:0000313" key="5">
    <source>
        <dbReference type="EMBL" id="RBP12177.1"/>
    </source>
</evidence>